<dbReference type="InterPro" id="IPR019734">
    <property type="entry name" value="TPR_rpt"/>
</dbReference>
<keyword evidence="3" id="KW-1133">Transmembrane helix</keyword>
<protein>
    <submittedName>
        <fullName evidence="5">Tetratricopeptide repeat protein</fullName>
    </submittedName>
</protein>
<dbReference type="GO" id="GO:0007165">
    <property type="term" value="P:signal transduction"/>
    <property type="evidence" value="ECO:0007669"/>
    <property type="project" value="InterPro"/>
</dbReference>
<dbReference type="SUPFAM" id="SSF48452">
    <property type="entry name" value="TPR-like"/>
    <property type="match status" value="2"/>
</dbReference>
<dbReference type="SUPFAM" id="SSF52200">
    <property type="entry name" value="Toll/Interleukin receptor TIR domain"/>
    <property type="match status" value="1"/>
</dbReference>
<feature type="domain" description="TIR" evidence="4">
    <location>
        <begin position="6"/>
        <end position="159"/>
    </location>
</feature>
<evidence type="ECO:0000256" key="3">
    <source>
        <dbReference type="SAM" id="Phobius"/>
    </source>
</evidence>
<reference evidence="5 6" key="1">
    <citation type="submission" date="2019-02" db="EMBL/GenBank/DDBJ databases">
        <title>Polymorphobacter sp. isolated from the lake at the Tibet of China.</title>
        <authorList>
            <person name="Li A."/>
        </authorList>
    </citation>
    <scope>NUCLEOTIDE SEQUENCE [LARGE SCALE GENOMIC DNA]</scope>
    <source>
        <strain evidence="5 6">DJ1R-1</strain>
    </source>
</reference>
<dbReference type="InterPro" id="IPR035897">
    <property type="entry name" value="Toll_tir_struct_dom_sf"/>
</dbReference>
<dbReference type="Pfam" id="PF13432">
    <property type="entry name" value="TPR_16"/>
    <property type="match status" value="1"/>
</dbReference>
<dbReference type="AlphaFoldDB" id="A0A4Y9EQW2"/>
<keyword evidence="3" id="KW-0472">Membrane</keyword>
<dbReference type="Pfam" id="PF13424">
    <property type="entry name" value="TPR_12"/>
    <property type="match status" value="1"/>
</dbReference>
<evidence type="ECO:0000313" key="6">
    <source>
        <dbReference type="Proteomes" id="UP000297737"/>
    </source>
</evidence>
<dbReference type="Proteomes" id="UP000297737">
    <property type="component" value="Unassembled WGS sequence"/>
</dbReference>
<dbReference type="OrthoDB" id="7308181at2"/>
<dbReference type="Gene3D" id="1.25.40.10">
    <property type="entry name" value="Tetratricopeptide repeat domain"/>
    <property type="match status" value="3"/>
</dbReference>
<dbReference type="Pfam" id="PF13676">
    <property type="entry name" value="TIR_2"/>
    <property type="match status" value="1"/>
</dbReference>
<evidence type="ECO:0000256" key="1">
    <source>
        <dbReference type="ARBA" id="ARBA00022737"/>
    </source>
</evidence>
<accession>A0A4Y9EQW2</accession>
<dbReference type="PANTHER" id="PTHR45641">
    <property type="entry name" value="TETRATRICOPEPTIDE REPEAT PROTEIN (AFU_ORTHOLOGUE AFUA_6G03870)"/>
    <property type="match status" value="1"/>
</dbReference>
<feature type="transmembrane region" description="Helical" evidence="3">
    <location>
        <begin position="193"/>
        <end position="214"/>
    </location>
</feature>
<dbReference type="Gene3D" id="3.40.50.10140">
    <property type="entry name" value="Toll/interleukin-1 receptor homology (TIR) domain"/>
    <property type="match status" value="1"/>
</dbReference>
<dbReference type="EMBL" id="SIHO01000001">
    <property type="protein sequence ID" value="TFU05995.1"/>
    <property type="molecule type" value="Genomic_DNA"/>
</dbReference>
<comment type="caution">
    <text evidence="5">The sequence shown here is derived from an EMBL/GenBank/DDBJ whole genome shotgun (WGS) entry which is preliminary data.</text>
</comment>
<keyword evidence="6" id="KW-1185">Reference proteome</keyword>
<dbReference type="SMART" id="SM00028">
    <property type="entry name" value="TPR"/>
    <property type="match status" value="6"/>
</dbReference>
<evidence type="ECO:0000256" key="2">
    <source>
        <dbReference type="ARBA" id="ARBA00022803"/>
    </source>
</evidence>
<dbReference type="InterPro" id="IPR000157">
    <property type="entry name" value="TIR_dom"/>
</dbReference>
<name>A0A4Y9EQW2_9SPHN</name>
<organism evidence="5 6">
    <name type="scientific">Glacieibacterium arshaanense</name>
    <dbReference type="NCBI Taxonomy" id="2511025"/>
    <lineage>
        <taxon>Bacteria</taxon>
        <taxon>Pseudomonadati</taxon>
        <taxon>Pseudomonadota</taxon>
        <taxon>Alphaproteobacteria</taxon>
        <taxon>Sphingomonadales</taxon>
        <taxon>Sphingosinicellaceae</taxon>
        <taxon>Glacieibacterium</taxon>
    </lineage>
</organism>
<gene>
    <name evidence="5" type="ORF">EUV02_02945</name>
</gene>
<keyword evidence="2" id="KW-0802">TPR repeat</keyword>
<proteinExistence type="predicted"/>
<dbReference type="PROSITE" id="PS50104">
    <property type="entry name" value="TIR"/>
    <property type="match status" value="1"/>
</dbReference>
<evidence type="ECO:0000259" key="4">
    <source>
        <dbReference type="PROSITE" id="PS50104"/>
    </source>
</evidence>
<keyword evidence="3" id="KW-0812">Transmembrane</keyword>
<keyword evidence="1" id="KW-0677">Repeat</keyword>
<sequence>MTAEPKHYRAFISYSHADKHVATWLHGAVERYHVPAKLVGTETALGPVPKRLTPIFRDRDELPASGDLSFELKSALENSLCLLLICSPSAAKSRWVNEEVKSFKRMHGEGRIFALIASGEPGHPDSECFPPALQYTLGPDGELSDIPAEPIAADMRKGKDGKRLALFKLLAGLTGLKLDLLVQREAARRARRLAIIASASVIGMFGALGLAYYANTQRIAAIEQRKIAETESAAARAAADYLVGTFELANPATENPRTITALTILGRSADRARTELAGQPAIQLRLLDTVARAYNNLGLFDEARDALERSKLIIDKAGPQGANAMVTLATTLYRQGNLDGAVRTAQVAEAKLAADPQDNDGRNRQVRARAREIMAAAYTDQTANAKALAAYDQALALFRASPGAKQTDIARVLNNRGLLLSGIGRYDDARKSLSEANQIYRLVYSDAHLTVGQSYFAIATNEYYAGKLPEAQAQIERALAVYDRVLDPDNYIRADALMLEGQIARDQRRPADAVKALTQAVDVYRKSFGKPHYLIGTAEVYLALALSDLGRTSEALRQLDDAKINYDVSYGKLHPNHGDLMVNRAVILAKAGRHAEARGNCAKGLAILEKTMGKSDGFYKSSAATCAALMAKVA</sequence>
<dbReference type="InterPro" id="IPR011990">
    <property type="entry name" value="TPR-like_helical_dom_sf"/>
</dbReference>
<dbReference type="RefSeq" id="WP_135244719.1">
    <property type="nucleotide sequence ID" value="NZ_SIHO01000001.1"/>
</dbReference>
<evidence type="ECO:0000313" key="5">
    <source>
        <dbReference type="EMBL" id="TFU05995.1"/>
    </source>
</evidence>